<keyword evidence="1" id="KW-0812">Transmembrane</keyword>
<feature type="transmembrane region" description="Helical" evidence="1">
    <location>
        <begin position="472"/>
        <end position="493"/>
    </location>
</feature>
<keyword evidence="1" id="KW-0472">Membrane</keyword>
<proteinExistence type="predicted"/>
<reference evidence="2 3" key="1">
    <citation type="submission" date="2019-12" db="EMBL/GenBank/DDBJ databases">
        <title>Defluviitalea raffinosedens, isolated from a biogas fermenter, genome sequencing and characterization.</title>
        <authorList>
            <person name="Rettenmaier R."/>
            <person name="Schneider M."/>
            <person name="Neuhaus K."/>
            <person name="Liebl W."/>
            <person name="Zverlov V."/>
        </authorList>
    </citation>
    <scope>NUCLEOTIDE SEQUENCE [LARGE SCALE GENOMIC DNA]</scope>
    <source>
        <strain evidence="2 3">249c-K6</strain>
    </source>
</reference>
<feature type="transmembrane region" description="Helical" evidence="1">
    <location>
        <begin position="275"/>
        <end position="293"/>
    </location>
</feature>
<feature type="transmembrane region" description="Helical" evidence="1">
    <location>
        <begin position="569"/>
        <end position="595"/>
    </location>
</feature>
<evidence type="ECO:0000256" key="1">
    <source>
        <dbReference type="SAM" id="Phobius"/>
    </source>
</evidence>
<dbReference type="AlphaFoldDB" id="A0A7C8LRS7"/>
<feature type="transmembrane region" description="Helical" evidence="1">
    <location>
        <begin position="427"/>
        <end position="460"/>
    </location>
</feature>
<accession>A0A7C8LRS7</accession>
<name>A0A7C8LRS7_9FIRM</name>
<dbReference type="EMBL" id="WSLF01000001">
    <property type="protein sequence ID" value="KAE9637265.1"/>
    <property type="molecule type" value="Genomic_DNA"/>
</dbReference>
<feature type="transmembrane region" description="Helical" evidence="1">
    <location>
        <begin position="397"/>
        <end position="415"/>
    </location>
</feature>
<feature type="transmembrane region" description="Helical" evidence="1">
    <location>
        <begin position="357"/>
        <end position="377"/>
    </location>
</feature>
<evidence type="ECO:0000313" key="3">
    <source>
        <dbReference type="Proteomes" id="UP000483018"/>
    </source>
</evidence>
<feature type="transmembrane region" description="Helical" evidence="1">
    <location>
        <begin position="528"/>
        <end position="549"/>
    </location>
</feature>
<gene>
    <name evidence="2" type="ORF">GND95_02205</name>
</gene>
<organism evidence="2 3">
    <name type="scientific">Defluviitalea raffinosedens</name>
    <dbReference type="NCBI Taxonomy" id="1450156"/>
    <lineage>
        <taxon>Bacteria</taxon>
        <taxon>Bacillati</taxon>
        <taxon>Bacillota</taxon>
        <taxon>Clostridia</taxon>
        <taxon>Lachnospirales</taxon>
        <taxon>Defluviitaleaceae</taxon>
        <taxon>Defluviitalea</taxon>
    </lineage>
</organism>
<dbReference type="Proteomes" id="UP000483018">
    <property type="component" value="Unassembled WGS sequence"/>
</dbReference>
<feature type="transmembrane region" description="Helical" evidence="1">
    <location>
        <begin position="305"/>
        <end position="322"/>
    </location>
</feature>
<sequence length="600" mass="68218">MYKRLEILFLTFLMYLMIPMNVYGAENKIILLVVSQGSWDVLINSPLVSSLVSKSAIGSMSIRTNHKNRIIEHYGTINAGRRWSYYEINDMGAVENGLGDLLSQSNFSTAIFSDHPNIKKIIENSSGEITYQSKDFEVLYSEDNMDILKKADIILIEMDLYNTRENQNFLLDFINQNKVQLYLFCPYDREKNSELTPFLFYDSANPQPGLVSANTTRRPGIITSLDIAPTILNQLKIDYSGMISKGITIHSSKNAFSVMIKDLEKIKQINSLRSLVIKVYTLLLITCAAFFLLINQKSSIKVKKIYNSIILSILWIPVLMMLHFQNMVVLLLSYIIVLLTIIYLGMNMISSQKTLKVTSGTLLMIFALDTLSGSPLMRNSFLGYDPVIGARFYGIGNEYAGIIIGNLYLFLYSIGELRYFRSVSMGLQIFFILLLGMSLWGANFGGMLAALSGMLLFYFHHYRNKARKYTNYAIIAALFLFAVLWIILDCYFIDDQSHLGQTISQLLDGNSYLIAEVIKRKLAMNLQLIKYSMWSKFLIVALIILGIYFDIKHPIMTKVGPSWIGAMSGAVFFNDSGIVMCATCMIYLVFPYLYVYNQNK</sequence>
<dbReference type="RefSeq" id="WP_158739175.1">
    <property type="nucleotide sequence ID" value="NZ_WSLF01000001.1"/>
</dbReference>
<protein>
    <submittedName>
        <fullName evidence="2">Uncharacterized protein</fullName>
    </submittedName>
</protein>
<comment type="caution">
    <text evidence="2">The sequence shown here is derived from an EMBL/GenBank/DDBJ whole genome shotgun (WGS) entry which is preliminary data.</text>
</comment>
<evidence type="ECO:0000313" key="2">
    <source>
        <dbReference type="EMBL" id="KAE9637265.1"/>
    </source>
</evidence>
<keyword evidence="1" id="KW-1133">Transmembrane helix</keyword>
<dbReference type="OrthoDB" id="3199331at2"/>
<feature type="transmembrane region" description="Helical" evidence="1">
    <location>
        <begin position="328"/>
        <end position="345"/>
    </location>
</feature>
<keyword evidence="3" id="KW-1185">Reference proteome</keyword>